<accession>A0A975TWJ4</accession>
<keyword evidence="1" id="KW-0812">Transmembrane</keyword>
<name>A0A975TWJ4_9RHOB</name>
<evidence type="ECO:0000256" key="1">
    <source>
        <dbReference type="SAM" id="Phobius"/>
    </source>
</evidence>
<keyword evidence="1" id="KW-1133">Transmembrane helix</keyword>
<evidence type="ECO:0000313" key="3">
    <source>
        <dbReference type="Proteomes" id="UP000693972"/>
    </source>
</evidence>
<keyword evidence="1" id="KW-0472">Membrane</keyword>
<evidence type="ECO:0000313" key="2">
    <source>
        <dbReference type="EMBL" id="QXL88487.1"/>
    </source>
</evidence>
<dbReference type="AlphaFoldDB" id="A0A975TWJ4"/>
<dbReference type="EMBL" id="JAIMBW010000001">
    <property type="protein sequence ID" value="MBY4891706.1"/>
    <property type="molecule type" value="Genomic_DNA"/>
</dbReference>
<reference evidence="2 3" key="1">
    <citation type="submission" date="2021-07" db="EMBL/GenBank/DDBJ databases">
        <title>Karlodiniumbacter phycospheric gen. nov., sp. nov., a phycosphere bacterium isolated from karlodinium veneficum.</title>
        <authorList>
            <person name="Peng Y."/>
            <person name="Jiang L."/>
            <person name="Lee J."/>
        </authorList>
    </citation>
    <scope>NUCLEOTIDE SEQUENCE</scope>
    <source>
        <strain evidence="2 3">N5</strain>
    </source>
</reference>
<dbReference type="RefSeq" id="WP_257891555.1">
    <property type="nucleotide sequence ID" value="NZ_JAIMBW010000001.1"/>
</dbReference>
<protein>
    <submittedName>
        <fullName evidence="2">DUF2852 domain-containing protein</fullName>
    </submittedName>
</protein>
<organism evidence="2">
    <name type="scientific">Gymnodinialimonas phycosphaerae</name>
    <dbReference type="NCBI Taxonomy" id="2841589"/>
    <lineage>
        <taxon>Bacteria</taxon>
        <taxon>Pseudomonadati</taxon>
        <taxon>Pseudomonadota</taxon>
        <taxon>Alphaproteobacteria</taxon>
        <taxon>Rhodobacterales</taxon>
        <taxon>Paracoccaceae</taxon>
        <taxon>Gymnodinialimonas</taxon>
    </lineage>
</organism>
<dbReference type="EMBL" id="CP078073">
    <property type="protein sequence ID" value="QXL88487.1"/>
    <property type="molecule type" value="Genomic_DNA"/>
</dbReference>
<feature type="transmembrane region" description="Helical" evidence="1">
    <location>
        <begin position="31"/>
        <end position="56"/>
    </location>
</feature>
<gene>
    <name evidence="2" type="ORF">KUL25_02880</name>
</gene>
<sequence>MTTTPAPTLTAESQGWFSKAENWLDARGKGAWIVAMVLGFIFFWPIGLALLAYMIWSNRMFNGSCKSRRHRHGHSHRFTSSGNSAFDAYKADTLKRLEDEQGAFEAFLQRLRDAKDKSEFDAFMEDRAKATDADEAKA</sequence>
<keyword evidence="3" id="KW-1185">Reference proteome</keyword>
<dbReference type="Pfam" id="PF11014">
    <property type="entry name" value="DUF2852"/>
    <property type="match status" value="1"/>
</dbReference>
<proteinExistence type="predicted"/>
<dbReference type="Proteomes" id="UP000693972">
    <property type="component" value="Unassembled WGS sequence"/>
</dbReference>
<dbReference type="InterPro" id="IPR021273">
    <property type="entry name" value="DUF2852"/>
</dbReference>